<protein>
    <submittedName>
        <fullName evidence="1">Uncharacterized protein</fullName>
    </submittedName>
</protein>
<accession>A0A2Z6PIZ3</accession>
<gene>
    <name evidence="1" type="ORF">TSUD_187320</name>
</gene>
<organism evidence="1 2">
    <name type="scientific">Trifolium subterraneum</name>
    <name type="common">Subterranean clover</name>
    <dbReference type="NCBI Taxonomy" id="3900"/>
    <lineage>
        <taxon>Eukaryota</taxon>
        <taxon>Viridiplantae</taxon>
        <taxon>Streptophyta</taxon>
        <taxon>Embryophyta</taxon>
        <taxon>Tracheophyta</taxon>
        <taxon>Spermatophyta</taxon>
        <taxon>Magnoliopsida</taxon>
        <taxon>eudicotyledons</taxon>
        <taxon>Gunneridae</taxon>
        <taxon>Pentapetalae</taxon>
        <taxon>rosids</taxon>
        <taxon>fabids</taxon>
        <taxon>Fabales</taxon>
        <taxon>Fabaceae</taxon>
        <taxon>Papilionoideae</taxon>
        <taxon>50 kb inversion clade</taxon>
        <taxon>NPAAA clade</taxon>
        <taxon>Hologalegina</taxon>
        <taxon>IRL clade</taxon>
        <taxon>Trifolieae</taxon>
        <taxon>Trifolium</taxon>
    </lineage>
</organism>
<proteinExistence type="predicted"/>
<dbReference type="Proteomes" id="UP000242715">
    <property type="component" value="Unassembled WGS sequence"/>
</dbReference>
<sequence length="94" mass="11476">MDKVEQTPEERDHYGEQYTCEEREVEAPRPIVRPRNQKARNVIDVDRGLDLLALIRWIGGRSDNFNRDRERFRGRWRGGIITLMWCWRWWGDVF</sequence>
<name>A0A2Z6PIZ3_TRISU</name>
<reference evidence="2" key="1">
    <citation type="journal article" date="2017" name="Front. Plant Sci.">
        <title>Climate Clever Clovers: New Paradigm to Reduce the Environmental Footprint of Ruminants by Breeding Low Methanogenic Forages Utilizing Haplotype Variation.</title>
        <authorList>
            <person name="Kaur P."/>
            <person name="Appels R."/>
            <person name="Bayer P.E."/>
            <person name="Keeble-Gagnere G."/>
            <person name="Wang J."/>
            <person name="Hirakawa H."/>
            <person name="Shirasawa K."/>
            <person name="Vercoe P."/>
            <person name="Stefanova K."/>
            <person name="Durmic Z."/>
            <person name="Nichols P."/>
            <person name="Revell C."/>
            <person name="Isobe S.N."/>
            <person name="Edwards D."/>
            <person name="Erskine W."/>
        </authorList>
    </citation>
    <scope>NUCLEOTIDE SEQUENCE [LARGE SCALE GENOMIC DNA]</scope>
    <source>
        <strain evidence="2">cv. Daliak</strain>
    </source>
</reference>
<evidence type="ECO:0000313" key="1">
    <source>
        <dbReference type="EMBL" id="GAU45989.1"/>
    </source>
</evidence>
<dbReference type="EMBL" id="DF974168">
    <property type="protein sequence ID" value="GAU45989.1"/>
    <property type="molecule type" value="Genomic_DNA"/>
</dbReference>
<evidence type="ECO:0000313" key="2">
    <source>
        <dbReference type="Proteomes" id="UP000242715"/>
    </source>
</evidence>
<keyword evidence="2" id="KW-1185">Reference proteome</keyword>
<dbReference type="AlphaFoldDB" id="A0A2Z6PIZ3"/>